<feature type="region of interest" description="Disordered" evidence="2">
    <location>
        <begin position="97"/>
        <end position="193"/>
    </location>
</feature>
<feature type="compositionally biased region" description="Basic and acidic residues" evidence="2">
    <location>
        <begin position="100"/>
        <end position="109"/>
    </location>
</feature>
<dbReference type="Gene3D" id="1.25.40.20">
    <property type="entry name" value="Ankyrin repeat-containing domain"/>
    <property type="match status" value="1"/>
</dbReference>
<evidence type="ECO:0000256" key="1">
    <source>
        <dbReference type="PROSITE-ProRule" id="PRU00023"/>
    </source>
</evidence>
<dbReference type="SMART" id="SM00248">
    <property type="entry name" value="ANK"/>
    <property type="match status" value="2"/>
</dbReference>
<evidence type="ECO:0000313" key="4">
    <source>
        <dbReference type="Proteomes" id="UP001189429"/>
    </source>
</evidence>
<evidence type="ECO:0000313" key="3">
    <source>
        <dbReference type="EMBL" id="CAK0896997.1"/>
    </source>
</evidence>
<feature type="repeat" description="ANK" evidence="1">
    <location>
        <begin position="66"/>
        <end position="98"/>
    </location>
</feature>
<comment type="caution">
    <text evidence="3">The sequence shown here is derived from an EMBL/GenBank/DDBJ whole genome shotgun (WGS) entry which is preliminary data.</text>
</comment>
<protein>
    <submittedName>
        <fullName evidence="3">Uncharacterized protein</fullName>
    </submittedName>
</protein>
<dbReference type="PROSITE" id="PS50297">
    <property type="entry name" value="ANK_REP_REGION"/>
    <property type="match status" value="1"/>
</dbReference>
<dbReference type="PROSITE" id="PS50088">
    <property type="entry name" value="ANK_REPEAT"/>
    <property type="match status" value="1"/>
</dbReference>
<evidence type="ECO:0000256" key="2">
    <source>
        <dbReference type="SAM" id="MobiDB-lite"/>
    </source>
</evidence>
<dbReference type="InterPro" id="IPR036770">
    <property type="entry name" value="Ankyrin_rpt-contain_sf"/>
</dbReference>
<accession>A0ABN9XBR8</accession>
<feature type="compositionally biased region" description="Low complexity" evidence="2">
    <location>
        <begin position="120"/>
        <end position="135"/>
    </location>
</feature>
<sequence length="193" mass="21166">MDQNSEHALEYKNRKMSSQPLHAAALFQAKSSQEGPRRAEELVRMLLEARADVTAQAESELAGQSRRVQALHMAAGAGNVGVIRLLLEHRADPDAAAALEIRKESDEAHTLPPPPRRRLAQQGRGAQVPPRAQGQAHRHQQRQGQRAAHGRAAGPREHRRLPRGQGGRTSRRVQRDAPRASSADARADAAEEQ</sequence>
<dbReference type="EMBL" id="CAUYUJ010020270">
    <property type="protein sequence ID" value="CAK0896997.1"/>
    <property type="molecule type" value="Genomic_DNA"/>
</dbReference>
<dbReference type="Proteomes" id="UP001189429">
    <property type="component" value="Unassembled WGS sequence"/>
</dbReference>
<dbReference type="SUPFAM" id="SSF48403">
    <property type="entry name" value="Ankyrin repeat"/>
    <property type="match status" value="1"/>
</dbReference>
<keyword evidence="4" id="KW-1185">Reference proteome</keyword>
<feature type="compositionally biased region" description="Low complexity" evidence="2">
    <location>
        <begin position="142"/>
        <end position="153"/>
    </location>
</feature>
<dbReference type="InterPro" id="IPR002110">
    <property type="entry name" value="Ankyrin_rpt"/>
</dbReference>
<dbReference type="Pfam" id="PF00023">
    <property type="entry name" value="Ank"/>
    <property type="match status" value="1"/>
</dbReference>
<name>A0ABN9XBR8_9DINO</name>
<keyword evidence="1" id="KW-0040">ANK repeat</keyword>
<organism evidence="3 4">
    <name type="scientific">Prorocentrum cordatum</name>
    <dbReference type="NCBI Taxonomy" id="2364126"/>
    <lineage>
        <taxon>Eukaryota</taxon>
        <taxon>Sar</taxon>
        <taxon>Alveolata</taxon>
        <taxon>Dinophyceae</taxon>
        <taxon>Prorocentrales</taxon>
        <taxon>Prorocentraceae</taxon>
        <taxon>Prorocentrum</taxon>
    </lineage>
</organism>
<proteinExistence type="predicted"/>
<gene>
    <name evidence="3" type="ORF">PCOR1329_LOCUS75310</name>
</gene>
<reference evidence="3" key="1">
    <citation type="submission" date="2023-10" db="EMBL/GenBank/DDBJ databases">
        <authorList>
            <person name="Chen Y."/>
            <person name="Shah S."/>
            <person name="Dougan E. K."/>
            <person name="Thang M."/>
            <person name="Chan C."/>
        </authorList>
    </citation>
    <scope>NUCLEOTIDE SEQUENCE [LARGE SCALE GENOMIC DNA]</scope>
</reference>